<sequence>MSVVSARAQLRASRLDESQCEAVVDTLTRELAMIQGPPGTGKSYTGVEILQVLLANHVRLILMIAFTNHALDHMLTSVLDAGITNKVVRLGSRSADEKNYVADEVENSERTISNTIQEHLAKLPNDQQTWIPDNFTGTALLHMSQGHVYVITEVSG</sequence>
<reference evidence="2" key="1">
    <citation type="submission" date="2023-03" db="EMBL/GenBank/DDBJ databases">
        <title>Massive genome expansion in bonnet fungi (Mycena s.s.) driven by repeated elements and novel gene families across ecological guilds.</title>
        <authorList>
            <consortium name="Lawrence Berkeley National Laboratory"/>
            <person name="Harder C.B."/>
            <person name="Miyauchi S."/>
            <person name="Viragh M."/>
            <person name="Kuo A."/>
            <person name="Thoen E."/>
            <person name="Andreopoulos B."/>
            <person name="Lu D."/>
            <person name="Skrede I."/>
            <person name="Drula E."/>
            <person name="Henrissat B."/>
            <person name="Morin E."/>
            <person name="Kohler A."/>
            <person name="Barry K."/>
            <person name="LaButti K."/>
            <person name="Morin E."/>
            <person name="Salamov A."/>
            <person name="Lipzen A."/>
            <person name="Mereny Z."/>
            <person name="Hegedus B."/>
            <person name="Baldrian P."/>
            <person name="Stursova M."/>
            <person name="Weitz H."/>
            <person name="Taylor A."/>
            <person name="Grigoriev I.V."/>
            <person name="Nagy L.G."/>
            <person name="Martin F."/>
            <person name="Kauserud H."/>
        </authorList>
    </citation>
    <scope>NUCLEOTIDE SEQUENCE</scope>
    <source>
        <strain evidence="2">CBHHK002</strain>
    </source>
</reference>
<dbReference type="AlphaFoldDB" id="A0AAD6ZZW8"/>
<dbReference type="Pfam" id="PF13086">
    <property type="entry name" value="AAA_11"/>
    <property type="match status" value="1"/>
</dbReference>
<dbReference type="PANTHER" id="PTHR10887">
    <property type="entry name" value="DNA2/NAM7 HELICASE FAMILY"/>
    <property type="match status" value="1"/>
</dbReference>
<dbReference type="InterPro" id="IPR027417">
    <property type="entry name" value="P-loop_NTPase"/>
</dbReference>
<dbReference type="PANTHER" id="PTHR10887:SF341">
    <property type="entry name" value="NFX1-TYPE ZINC FINGER-CONTAINING PROTEIN 1"/>
    <property type="match status" value="1"/>
</dbReference>
<dbReference type="GO" id="GO:0031380">
    <property type="term" value="C:nuclear RNA-directed RNA polymerase complex"/>
    <property type="evidence" value="ECO:0007669"/>
    <property type="project" value="TreeGrafter"/>
</dbReference>
<dbReference type="InterPro" id="IPR045055">
    <property type="entry name" value="DNA2/NAM7-like"/>
</dbReference>
<evidence type="ECO:0000259" key="1">
    <source>
        <dbReference type="Pfam" id="PF13086"/>
    </source>
</evidence>
<evidence type="ECO:0000313" key="3">
    <source>
        <dbReference type="Proteomes" id="UP001218218"/>
    </source>
</evidence>
<name>A0AAD6ZZW8_9AGAR</name>
<dbReference type="SUPFAM" id="SSF52540">
    <property type="entry name" value="P-loop containing nucleoside triphosphate hydrolases"/>
    <property type="match status" value="1"/>
</dbReference>
<dbReference type="GO" id="GO:0031048">
    <property type="term" value="P:regulatory ncRNA-mediated heterochromatin formation"/>
    <property type="evidence" value="ECO:0007669"/>
    <property type="project" value="TreeGrafter"/>
</dbReference>
<organism evidence="2 3">
    <name type="scientific">Mycena albidolilacea</name>
    <dbReference type="NCBI Taxonomy" id="1033008"/>
    <lineage>
        <taxon>Eukaryota</taxon>
        <taxon>Fungi</taxon>
        <taxon>Dikarya</taxon>
        <taxon>Basidiomycota</taxon>
        <taxon>Agaricomycotina</taxon>
        <taxon>Agaricomycetes</taxon>
        <taxon>Agaricomycetidae</taxon>
        <taxon>Agaricales</taxon>
        <taxon>Marasmiineae</taxon>
        <taxon>Mycenaceae</taxon>
        <taxon>Mycena</taxon>
    </lineage>
</organism>
<dbReference type="EMBL" id="JARIHO010000020">
    <property type="protein sequence ID" value="KAJ7346800.1"/>
    <property type="molecule type" value="Genomic_DNA"/>
</dbReference>
<feature type="domain" description="DNA2/NAM7 helicase helicase" evidence="1">
    <location>
        <begin position="15"/>
        <end position="106"/>
    </location>
</feature>
<comment type="caution">
    <text evidence="2">The sequence shown here is derived from an EMBL/GenBank/DDBJ whole genome shotgun (WGS) entry which is preliminary data.</text>
</comment>
<dbReference type="Gene3D" id="3.40.50.300">
    <property type="entry name" value="P-loop containing nucleotide triphosphate hydrolases"/>
    <property type="match status" value="1"/>
</dbReference>
<accession>A0AAD6ZZW8</accession>
<keyword evidence="3" id="KW-1185">Reference proteome</keyword>
<protein>
    <recommendedName>
        <fullName evidence="1">DNA2/NAM7 helicase helicase domain-containing protein</fullName>
    </recommendedName>
</protein>
<evidence type="ECO:0000313" key="2">
    <source>
        <dbReference type="EMBL" id="KAJ7346800.1"/>
    </source>
</evidence>
<gene>
    <name evidence="2" type="ORF">DFH08DRAFT_869366</name>
</gene>
<proteinExistence type="predicted"/>
<dbReference type="InterPro" id="IPR041677">
    <property type="entry name" value="DNA2/NAM7_AAA_11"/>
</dbReference>
<dbReference type="GO" id="GO:0004386">
    <property type="term" value="F:helicase activity"/>
    <property type="evidence" value="ECO:0007669"/>
    <property type="project" value="InterPro"/>
</dbReference>
<dbReference type="Proteomes" id="UP001218218">
    <property type="component" value="Unassembled WGS sequence"/>
</dbReference>